<dbReference type="EMBL" id="JBHULE010000002">
    <property type="protein sequence ID" value="MFD2561257.1"/>
    <property type="molecule type" value="Genomic_DNA"/>
</dbReference>
<dbReference type="RefSeq" id="WP_378288811.1">
    <property type="nucleotide sequence ID" value="NZ_JBHULE010000002.1"/>
</dbReference>
<evidence type="ECO:0000256" key="1">
    <source>
        <dbReference type="SAM" id="Phobius"/>
    </source>
</evidence>
<accession>A0ABW5LA22</accession>
<feature type="transmembrane region" description="Helical" evidence="1">
    <location>
        <begin position="12"/>
        <end position="30"/>
    </location>
</feature>
<organism evidence="2 3">
    <name type="scientific">Aquimarina rubra</name>
    <dbReference type="NCBI Taxonomy" id="1920033"/>
    <lineage>
        <taxon>Bacteria</taxon>
        <taxon>Pseudomonadati</taxon>
        <taxon>Bacteroidota</taxon>
        <taxon>Flavobacteriia</taxon>
        <taxon>Flavobacteriales</taxon>
        <taxon>Flavobacteriaceae</taxon>
        <taxon>Aquimarina</taxon>
    </lineage>
</organism>
<proteinExistence type="predicted"/>
<keyword evidence="1" id="KW-0812">Transmembrane</keyword>
<dbReference type="Proteomes" id="UP001597319">
    <property type="component" value="Unassembled WGS sequence"/>
</dbReference>
<comment type="caution">
    <text evidence="2">The sequence shown here is derived from an EMBL/GenBank/DDBJ whole genome shotgun (WGS) entry which is preliminary data.</text>
</comment>
<reference evidence="3" key="1">
    <citation type="journal article" date="2019" name="Int. J. Syst. Evol. Microbiol.">
        <title>The Global Catalogue of Microorganisms (GCM) 10K type strain sequencing project: providing services to taxonomists for standard genome sequencing and annotation.</title>
        <authorList>
            <consortium name="The Broad Institute Genomics Platform"/>
            <consortium name="The Broad Institute Genome Sequencing Center for Infectious Disease"/>
            <person name="Wu L."/>
            <person name="Ma J."/>
        </authorList>
    </citation>
    <scope>NUCLEOTIDE SEQUENCE [LARGE SCALE GENOMIC DNA]</scope>
    <source>
        <strain evidence="3">KCTC 52274</strain>
    </source>
</reference>
<evidence type="ECO:0000313" key="2">
    <source>
        <dbReference type="EMBL" id="MFD2561257.1"/>
    </source>
</evidence>
<keyword evidence="1" id="KW-1133">Transmembrane helix</keyword>
<keyword evidence="1" id="KW-0472">Membrane</keyword>
<sequence length="108" mass="13027">MNDKTQHNIHFFRQFAFVFVVCTMVIQPVTQTFDFLFQDDYELVNYDWDKNAEKEKQEKDGKDEKIEILLTSDYSYHVSYHKKSFCSWLQTSLWDVHLEIPIPPPEMV</sequence>
<protein>
    <submittedName>
        <fullName evidence="2">Uncharacterized protein</fullName>
    </submittedName>
</protein>
<gene>
    <name evidence="2" type="ORF">ACFSR1_01170</name>
</gene>
<evidence type="ECO:0000313" key="3">
    <source>
        <dbReference type="Proteomes" id="UP001597319"/>
    </source>
</evidence>
<name>A0ABW5LA22_9FLAO</name>
<keyword evidence="3" id="KW-1185">Reference proteome</keyword>